<dbReference type="PANTHER" id="PTHR36844:SF1">
    <property type="entry name" value="PROTEASE PRSW"/>
    <property type="match status" value="1"/>
</dbReference>
<dbReference type="InterPro" id="IPR026898">
    <property type="entry name" value="PrsW"/>
</dbReference>
<evidence type="ECO:0000256" key="1">
    <source>
        <dbReference type="SAM" id="Phobius"/>
    </source>
</evidence>
<name>A0A6J4HEM3_9BACT</name>
<evidence type="ECO:0008006" key="3">
    <source>
        <dbReference type="Google" id="ProtNLM"/>
    </source>
</evidence>
<feature type="transmembrane region" description="Helical" evidence="1">
    <location>
        <begin position="180"/>
        <end position="199"/>
    </location>
</feature>
<evidence type="ECO:0000313" key="2">
    <source>
        <dbReference type="EMBL" id="CAA9219455.1"/>
    </source>
</evidence>
<feature type="transmembrane region" description="Helical" evidence="1">
    <location>
        <begin position="211"/>
        <end position="231"/>
    </location>
</feature>
<gene>
    <name evidence="2" type="ORF">AVDCRST_MAG63-400</name>
</gene>
<protein>
    <recommendedName>
        <fullName evidence="3">Protease PrsW</fullName>
    </recommendedName>
</protein>
<dbReference type="PANTHER" id="PTHR36844">
    <property type="entry name" value="PROTEASE PRSW"/>
    <property type="match status" value="1"/>
</dbReference>
<feature type="transmembrane region" description="Helical" evidence="1">
    <location>
        <begin position="106"/>
        <end position="126"/>
    </location>
</feature>
<dbReference type="AlphaFoldDB" id="A0A6J4HEM3"/>
<keyword evidence="1" id="KW-0472">Membrane</keyword>
<keyword evidence="1" id="KW-0812">Transmembrane</keyword>
<organism evidence="2">
    <name type="scientific">uncultured Armatimonadetes bacterium</name>
    <dbReference type="NCBI Taxonomy" id="157466"/>
    <lineage>
        <taxon>Bacteria</taxon>
        <taxon>Bacillati</taxon>
        <taxon>Armatimonadota</taxon>
        <taxon>environmental samples</taxon>
    </lineage>
</organism>
<dbReference type="GO" id="GO:0008233">
    <property type="term" value="F:peptidase activity"/>
    <property type="evidence" value="ECO:0007669"/>
    <property type="project" value="InterPro"/>
</dbReference>
<proteinExistence type="predicted"/>
<feature type="transmembrane region" description="Helical" evidence="1">
    <location>
        <begin position="243"/>
        <end position="264"/>
    </location>
</feature>
<dbReference type="Pfam" id="PF13367">
    <property type="entry name" value="PrsW-protease"/>
    <property type="match status" value="1"/>
</dbReference>
<reference evidence="2" key="1">
    <citation type="submission" date="2020-02" db="EMBL/GenBank/DDBJ databases">
        <authorList>
            <person name="Meier V. D."/>
        </authorList>
    </citation>
    <scope>NUCLEOTIDE SEQUENCE</scope>
    <source>
        <strain evidence="2">AVDCRST_MAG63</strain>
    </source>
</reference>
<accession>A0A6J4HEM3</accession>
<dbReference type="EMBL" id="CADCTO010000052">
    <property type="protein sequence ID" value="CAA9219455.1"/>
    <property type="molecule type" value="Genomic_DNA"/>
</dbReference>
<feature type="transmembrane region" description="Helical" evidence="1">
    <location>
        <begin position="147"/>
        <end position="168"/>
    </location>
</feature>
<feature type="transmembrane region" description="Helical" evidence="1">
    <location>
        <begin position="74"/>
        <end position="94"/>
    </location>
</feature>
<sequence length="282" mass="30080">MRDHLKSATNGIWFEVGGVLLFVAVVAGLNAALRPTLDGTGRLLAGVLLAVVPALIWLTAFYRQDKFEPEPKKFVLGVFLLGALLAQAVGQPLIRSLFRVDNWFGAHPAVQVITTVLIVGIIQEFLKYAAVRYTVFDSPEYDQRVDGIIYGASAGLGYATVVNILYVVERQGVDLAVGAINVAVATLAHASFAGLMGYFLGRAKFDSMGPFWLPIGLLISATLNGVVTYLLGQVVLLGNGFDVNPINGLIVAVALAGATFALLFRHIRRLREEGAGLSPASA</sequence>
<keyword evidence="1" id="KW-1133">Transmembrane helix</keyword>
<feature type="transmembrane region" description="Helical" evidence="1">
    <location>
        <begin position="43"/>
        <end position="62"/>
    </location>
</feature>
<feature type="transmembrane region" description="Helical" evidence="1">
    <location>
        <begin position="12"/>
        <end position="31"/>
    </location>
</feature>